<comment type="caution">
    <text evidence="1">The sequence shown here is derived from an EMBL/GenBank/DDBJ whole genome shotgun (WGS) entry which is preliminary data.</text>
</comment>
<proteinExistence type="predicted"/>
<evidence type="ECO:0000313" key="1">
    <source>
        <dbReference type="EMBL" id="KAI8538894.1"/>
    </source>
</evidence>
<accession>A0ACC0ME64</accession>
<keyword evidence="2" id="KW-1185">Reference proteome</keyword>
<dbReference type="Proteomes" id="UP001062846">
    <property type="component" value="Chromosome 9"/>
</dbReference>
<protein>
    <submittedName>
        <fullName evidence="1">Uncharacterized protein</fullName>
    </submittedName>
</protein>
<name>A0ACC0ME64_RHOML</name>
<dbReference type="EMBL" id="CM046396">
    <property type="protein sequence ID" value="KAI8538894.1"/>
    <property type="molecule type" value="Genomic_DNA"/>
</dbReference>
<evidence type="ECO:0000313" key="2">
    <source>
        <dbReference type="Proteomes" id="UP001062846"/>
    </source>
</evidence>
<gene>
    <name evidence="1" type="ORF">RHMOL_Rhmol09G0139000</name>
</gene>
<organism evidence="1 2">
    <name type="scientific">Rhododendron molle</name>
    <name type="common">Chinese azalea</name>
    <name type="synonym">Azalea mollis</name>
    <dbReference type="NCBI Taxonomy" id="49168"/>
    <lineage>
        <taxon>Eukaryota</taxon>
        <taxon>Viridiplantae</taxon>
        <taxon>Streptophyta</taxon>
        <taxon>Embryophyta</taxon>
        <taxon>Tracheophyta</taxon>
        <taxon>Spermatophyta</taxon>
        <taxon>Magnoliopsida</taxon>
        <taxon>eudicotyledons</taxon>
        <taxon>Gunneridae</taxon>
        <taxon>Pentapetalae</taxon>
        <taxon>asterids</taxon>
        <taxon>Ericales</taxon>
        <taxon>Ericaceae</taxon>
        <taxon>Ericoideae</taxon>
        <taxon>Rhodoreae</taxon>
        <taxon>Rhododendron</taxon>
    </lineage>
</organism>
<sequence length="267" mass="29323">MNRLGLIFSYVDEDGEPLMDFASDVQSDTEPQQGGDDRNLINGDEEENDWRREERSPTPVYKESDSKLKPRKRSIMKNLEADKEGAPDLDSMMTTMTQRQRHLSRRKALIAFLSRFVVGGWLLVAVTFILCGGFASSQELQVRQYTSFEVSMANASLIWLNFTCKMSASGLCTSVGRVTPDMYGQLVAAVNVSVAPQLHAPPLLSLQDCNFVCDTLRNISSNYCPPLEHDSRRLEPTVSEHSKVVGGSGGVVLTKAAVVVAAGVCGN</sequence>
<reference evidence="1" key="1">
    <citation type="submission" date="2022-02" db="EMBL/GenBank/DDBJ databases">
        <title>Plant Genome Project.</title>
        <authorList>
            <person name="Zhang R.-G."/>
        </authorList>
    </citation>
    <scope>NUCLEOTIDE SEQUENCE</scope>
    <source>
        <strain evidence="1">AT1</strain>
    </source>
</reference>